<name>A0A0C9U0J7_SPHS4</name>
<dbReference type="HOGENOM" id="CLU_2177171_0_0_1"/>
<dbReference type="AlphaFoldDB" id="A0A0C9U0J7"/>
<sequence>MFSRPWISSSRYILSTLRHVPPNYRYASASAKPKSKSIPVEEAIRELESRSKRLLTVVKKKIDMRVEALKKLEVSNMDESSSPEHIANVVLAKQLEPLHEAWESYGTTKE</sequence>
<reference evidence="1 2" key="1">
    <citation type="submission" date="2014-06" db="EMBL/GenBank/DDBJ databases">
        <title>Evolutionary Origins and Diversification of the Mycorrhizal Mutualists.</title>
        <authorList>
            <consortium name="DOE Joint Genome Institute"/>
            <consortium name="Mycorrhizal Genomics Consortium"/>
            <person name="Kohler A."/>
            <person name="Kuo A."/>
            <person name="Nagy L.G."/>
            <person name="Floudas D."/>
            <person name="Copeland A."/>
            <person name="Barry K.W."/>
            <person name="Cichocki N."/>
            <person name="Veneault-Fourrey C."/>
            <person name="LaButti K."/>
            <person name="Lindquist E.A."/>
            <person name="Lipzen A."/>
            <person name="Lundell T."/>
            <person name="Morin E."/>
            <person name="Murat C."/>
            <person name="Riley R."/>
            <person name="Ohm R."/>
            <person name="Sun H."/>
            <person name="Tunlid A."/>
            <person name="Henrissat B."/>
            <person name="Grigoriev I.V."/>
            <person name="Hibbett D.S."/>
            <person name="Martin F."/>
        </authorList>
    </citation>
    <scope>NUCLEOTIDE SEQUENCE [LARGE SCALE GENOMIC DNA]</scope>
    <source>
        <strain evidence="1 2">SS14</strain>
    </source>
</reference>
<proteinExistence type="predicted"/>
<organism evidence="1 2">
    <name type="scientific">Sphaerobolus stellatus (strain SS14)</name>
    <dbReference type="NCBI Taxonomy" id="990650"/>
    <lineage>
        <taxon>Eukaryota</taxon>
        <taxon>Fungi</taxon>
        <taxon>Dikarya</taxon>
        <taxon>Basidiomycota</taxon>
        <taxon>Agaricomycotina</taxon>
        <taxon>Agaricomycetes</taxon>
        <taxon>Phallomycetidae</taxon>
        <taxon>Geastrales</taxon>
        <taxon>Sphaerobolaceae</taxon>
        <taxon>Sphaerobolus</taxon>
    </lineage>
</organism>
<protein>
    <submittedName>
        <fullName evidence="1">Uncharacterized protein</fullName>
    </submittedName>
</protein>
<keyword evidence="2" id="KW-1185">Reference proteome</keyword>
<evidence type="ECO:0000313" key="2">
    <source>
        <dbReference type="Proteomes" id="UP000054279"/>
    </source>
</evidence>
<accession>A0A0C9U0J7</accession>
<feature type="non-terminal residue" evidence="1">
    <location>
        <position position="1"/>
    </location>
</feature>
<gene>
    <name evidence="1" type="ORF">M422DRAFT_277091</name>
</gene>
<dbReference type="EMBL" id="KN838208">
    <property type="protein sequence ID" value="KIJ22467.1"/>
    <property type="molecule type" value="Genomic_DNA"/>
</dbReference>
<evidence type="ECO:0000313" key="1">
    <source>
        <dbReference type="EMBL" id="KIJ22467.1"/>
    </source>
</evidence>
<dbReference type="Proteomes" id="UP000054279">
    <property type="component" value="Unassembled WGS sequence"/>
</dbReference>